<proteinExistence type="predicted"/>
<reference evidence="1 2" key="1">
    <citation type="submission" date="2016-10" db="EMBL/GenBank/DDBJ databases">
        <authorList>
            <person name="de Groot N.N."/>
        </authorList>
    </citation>
    <scope>NUCLEOTIDE SEQUENCE [LARGE SCALE GENOMIC DNA]</scope>
    <source>
        <strain evidence="1 2">A52C2</strain>
    </source>
</reference>
<dbReference type="Gene3D" id="3.90.1140.10">
    <property type="entry name" value="Cyclic phosphodiesterase"/>
    <property type="match status" value="1"/>
</dbReference>
<evidence type="ECO:0000313" key="2">
    <source>
        <dbReference type="Proteomes" id="UP000199647"/>
    </source>
</evidence>
<keyword evidence="1" id="KW-0436">Ligase</keyword>
<dbReference type="Proteomes" id="UP000199647">
    <property type="component" value="Unassembled WGS sequence"/>
</dbReference>
<dbReference type="SUPFAM" id="SSF55144">
    <property type="entry name" value="LigT-like"/>
    <property type="match status" value="1"/>
</dbReference>
<dbReference type="GO" id="GO:0016874">
    <property type="term" value="F:ligase activity"/>
    <property type="evidence" value="ECO:0007669"/>
    <property type="project" value="UniProtKB-KW"/>
</dbReference>
<evidence type="ECO:0000313" key="1">
    <source>
        <dbReference type="EMBL" id="SEP66538.1"/>
    </source>
</evidence>
<accession>A0A1H8ZS48</accession>
<protein>
    <submittedName>
        <fullName evidence="1">2'-5' RNA ligase</fullName>
    </submittedName>
</protein>
<dbReference type="EMBL" id="FOFG01000001">
    <property type="protein sequence ID" value="SEP66538.1"/>
    <property type="molecule type" value="Genomic_DNA"/>
</dbReference>
<name>A0A1H8ZS48_9HYPH</name>
<keyword evidence="2" id="KW-1185">Reference proteome</keyword>
<gene>
    <name evidence="1" type="ORF">SAMN05216548_101214</name>
</gene>
<dbReference type="RefSeq" id="WP_238858075.1">
    <property type="nucleotide sequence ID" value="NZ_FOFG01000001.1"/>
</dbReference>
<sequence length="176" mass="19353">MEPAGGLSANQPFVLTLELDPRSFGFFDALRRAHFPAGRNLIPAHLTLFHQLPAARAREVKHLLALAASGQAPIDLRNAGPKSIGRGVAFNLVSPALLSLHRRLQAEFAPWLVPQDGGGLHPHVTVQNKVSHLEAEALRKTLSAESWPETVTGTGLHLWRYLNGPWESVKLFRFAR</sequence>
<dbReference type="InterPro" id="IPR009097">
    <property type="entry name" value="Cyclic_Pdiesterase"/>
</dbReference>
<dbReference type="AlphaFoldDB" id="A0A1H8ZS48"/>
<dbReference type="STRING" id="1855383.SAMN05216548_101214"/>
<dbReference type="Pfam" id="PF13563">
    <property type="entry name" value="2_5_RNA_ligase2"/>
    <property type="match status" value="1"/>
</dbReference>
<organism evidence="1 2">
    <name type="scientific">Faunimonas pinastri</name>
    <dbReference type="NCBI Taxonomy" id="1855383"/>
    <lineage>
        <taxon>Bacteria</taxon>
        <taxon>Pseudomonadati</taxon>
        <taxon>Pseudomonadota</taxon>
        <taxon>Alphaproteobacteria</taxon>
        <taxon>Hyphomicrobiales</taxon>
        <taxon>Afifellaceae</taxon>
        <taxon>Faunimonas</taxon>
    </lineage>
</organism>